<dbReference type="RefSeq" id="WP_380802491.1">
    <property type="nucleotide sequence ID" value="NZ_JBHSFZ010000004.1"/>
</dbReference>
<reference evidence="3" key="1">
    <citation type="journal article" date="2019" name="Int. J. Syst. Evol. Microbiol.">
        <title>The Global Catalogue of Microorganisms (GCM) 10K type strain sequencing project: providing services to taxonomists for standard genome sequencing and annotation.</title>
        <authorList>
            <consortium name="The Broad Institute Genomics Platform"/>
            <consortium name="The Broad Institute Genome Sequencing Center for Infectious Disease"/>
            <person name="Wu L."/>
            <person name="Ma J."/>
        </authorList>
    </citation>
    <scope>NUCLEOTIDE SEQUENCE [LARGE SCALE GENOMIC DNA]</scope>
    <source>
        <strain evidence="3">NBRC 103632</strain>
    </source>
</reference>
<evidence type="ECO:0000313" key="3">
    <source>
        <dbReference type="Proteomes" id="UP001595957"/>
    </source>
</evidence>
<organism evidence="2 3">
    <name type="scientific">Sphingobium tyrosinilyticum</name>
    <dbReference type="NCBI Taxonomy" id="2715436"/>
    <lineage>
        <taxon>Bacteria</taxon>
        <taxon>Pseudomonadati</taxon>
        <taxon>Pseudomonadota</taxon>
        <taxon>Alphaproteobacteria</taxon>
        <taxon>Sphingomonadales</taxon>
        <taxon>Sphingomonadaceae</taxon>
        <taxon>Sphingobium</taxon>
    </lineage>
</organism>
<accession>A0ABV9EWK2</accession>
<evidence type="ECO:0000313" key="2">
    <source>
        <dbReference type="EMBL" id="MFC4593224.1"/>
    </source>
</evidence>
<comment type="caution">
    <text evidence="2">The sequence shown here is derived from an EMBL/GenBank/DDBJ whole genome shotgun (WGS) entry which is preliminary data.</text>
</comment>
<dbReference type="InterPro" id="IPR032710">
    <property type="entry name" value="NTF2-like_dom_sf"/>
</dbReference>
<dbReference type="Pfam" id="PF13577">
    <property type="entry name" value="SnoaL_4"/>
    <property type="match status" value="1"/>
</dbReference>
<name>A0ABV9EWK2_9SPHN</name>
<dbReference type="EMBL" id="JBHSFZ010000004">
    <property type="protein sequence ID" value="MFC4593224.1"/>
    <property type="molecule type" value="Genomic_DNA"/>
</dbReference>
<gene>
    <name evidence="2" type="ORF">ACFO3E_03300</name>
</gene>
<dbReference type="Proteomes" id="UP001595957">
    <property type="component" value="Unassembled WGS sequence"/>
</dbReference>
<feature type="domain" description="SnoaL-like" evidence="1">
    <location>
        <begin position="6"/>
        <end position="138"/>
    </location>
</feature>
<protein>
    <submittedName>
        <fullName evidence="2">Nuclear transport factor 2 family protein</fullName>
    </submittedName>
</protein>
<evidence type="ECO:0000259" key="1">
    <source>
        <dbReference type="Pfam" id="PF13577"/>
    </source>
</evidence>
<dbReference type="SUPFAM" id="SSF54427">
    <property type="entry name" value="NTF2-like"/>
    <property type="match status" value="1"/>
</dbReference>
<dbReference type="Gene3D" id="3.10.450.50">
    <property type="match status" value="1"/>
</dbReference>
<sequence>MTEAEKLAAASEIHALKARYFRTMDMKDWAGLEATFAPDLVADFRESTGQQDESQLTHGAAAYVAKLAPILQHVQTVHHGHMPEIWIEGPDHATGIWAMEDKLWVQDGSPLPFKWMHGYGHYHERYVRVGGDWRIQEIRLSRIRVEVG</sequence>
<keyword evidence="3" id="KW-1185">Reference proteome</keyword>
<dbReference type="InterPro" id="IPR037401">
    <property type="entry name" value="SnoaL-like"/>
</dbReference>
<proteinExistence type="predicted"/>